<evidence type="ECO:0000259" key="1">
    <source>
        <dbReference type="Pfam" id="PF03819"/>
    </source>
</evidence>
<dbReference type="InterPro" id="IPR004518">
    <property type="entry name" value="MazG-like_dom"/>
</dbReference>
<dbReference type="InterPro" id="IPR052555">
    <property type="entry name" value="dCTP_Pyrophosphatase"/>
</dbReference>
<accession>A0AAI8DH34</accession>
<dbReference type="PANTHER" id="PTHR46523">
    <property type="entry name" value="DCTP PYROPHOSPHATASE 1"/>
    <property type="match status" value="1"/>
</dbReference>
<organism evidence="2 3">
    <name type="scientific">Mammaliicoccus sciuri</name>
    <name type="common">Staphylococcus sciuri</name>
    <dbReference type="NCBI Taxonomy" id="1296"/>
    <lineage>
        <taxon>Bacteria</taxon>
        <taxon>Bacillati</taxon>
        <taxon>Bacillota</taxon>
        <taxon>Bacilli</taxon>
        <taxon>Bacillales</taxon>
        <taxon>Staphylococcaceae</taxon>
        <taxon>Mammaliicoccus</taxon>
    </lineage>
</organism>
<dbReference type="SUPFAM" id="SSF101386">
    <property type="entry name" value="all-alpha NTP pyrophosphatases"/>
    <property type="match status" value="1"/>
</dbReference>
<reference evidence="3" key="1">
    <citation type="submission" date="2017-06" db="EMBL/GenBank/DDBJ databases">
        <title>FDA dAtabase for Regulatory Grade micrObial Sequences (FDA-ARGOS): Supporting development and validation of Infectious Disease Dx tests.</title>
        <authorList>
            <person name="Goldberg B."/>
            <person name="Campos J."/>
            <person name="Tallon L."/>
            <person name="Sadzewicz L."/>
            <person name="Sengamalay N."/>
            <person name="Ott S."/>
            <person name="Godinez A."/>
            <person name="Nagaraj S."/>
            <person name="Vavikolanu K."/>
            <person name="Nadendla S."/>
            <person name="George J."/>
            <person name="Geyer C."/>
            <person name="Sichtig H."/>
        </authorList>
    </citation>
    <scope>NUCLEOTIDE SEQUENCE [LARGE SCALE GENOMIC DNA]</scope>
    <source>
        <strain evidence="3">FDAARGOS_285</strain>
    </source>
</reference>
<evidence type="ECO:0000313" key="2">
    <source>
        <dbReference type="EMBL" id="ASE34286.1"/>
    </source>
</evidence>
<dbReference type="KEGG" id="sscu:CEP64_06740"/>
<dbReference type="GeneID" id="48592984"/>
<protein>
    <submittedName>
        <fullName evidence="2">Nucleotide pyrophosphohydrolase</fullName>
    </submittedName>
</protein>
<dbReference type="EMBL" id="CP022046">
    <property type="protein sequence ID" value="ASE34286.1"/>
    <property type="molecule type" value="Genomic_DNA"/>
</dbReference>
<dbReference type="PIRSF" id="PIRSF006639">
    <property type="entry name" value="UCP006639_pph"/>
    <property type="match status" value="1"/>
</dbReference>
<dbReference type="PANTHER" id="PTHR46523:SF1">
    <property type="entry name" value="DCTP PYROPHOSPHATASE 1"/>
    <property type="match status" value="1"/>
</dbReference>
<dbReference type="CDD" id="cd11541">
    <property type="entry name" value="NTP-PPase_u4"/>
    <property type="match status" value="1"/>
</dbReference>
<proteinExistence type="predicted"/>
<name>A0AAI8DH34_MAMSC</name>
<gene>
    <name evidence="2" type="ORF">CEP64_06740</name>
</gene>
<dbReference type="Proteomes" id="UP000197058">
    <property type="component" value="Chromosome"/>
</dbReference>
<feature type="domain" description="NTP pyrophosphohydrolase MazG-like" evidence="1">
    <location>
        <begin position="31"/>
        <end position="99"/>
    </location>
</feature>
<dbReference type="InterPro" id="IPR011379">
    <property type="entry name" value="MazG-related_GP37"/>
</dbReference>
<evidence type="ECO:0000313" key="3">
    <source>
        <dbReference type="Proteomes" id="UP000197058"/>
    </source>
</evidence>
<dbReference type="AlphaFoldDB" id="A0AAI8DH34"/>
<dbReference type="Pfam" id="PF03819">
    <property type="entry name" value="MazG"/>
    <property type="match status" value="1"/>
</dbReference>
<dbReference type="Gene3D" id="1.10.287.1080">
    <property type="entry name" value="MazG-like"/>
    <property type="match status" value="1"/>
</dbReference>
<dbReference type="RefSeq" id="WP_048542723.1">
    <property type="nucleotide sequence ID" value="NZ_CAJVGN010000001.1"/>
</dbReference>
<sequence>MDLNEYQNLALRTMSDVKRDPDKSLINGALGLTGESGEVADVVKKYVFHGHELDKEALKKELGDVLWYIACCASALDVDLDEIGQLNIEKLKNRYPNGFSKEDSLNRKE</sequence>